<keyword evidence="6" id="KW-1185">Reference proteome</keyword>
<comment type="similarity">
    <text evidence="1">Belongs to the IlvD/Edd family.</text>
</comment>
<dbReference type="PaxDb" id="2903-EOD33721"/>
<dbReference type="AlphaFoldDB" id="A0A0D3KD86"/>
<evidence type="ECO:0000313" key="6">
    <source>
        <dbReference type="Proteomes" id="UP000013827"/>
    </source>
</evidence>
<evidence type="ECO:0000256" key="3">
    <source>
        <dbReference type="SAM" id="MobiDB-lite"/>
    </source>
</evidence>
<reference evidence="5" key="2">
    <citation type="submission" date="2024-10" db="UniProtKB">
        <authorList>
            <consortium name="EnsemblProtists"/>
        </authorList>
    </citation>
    <scope>IDENTIFICATION</scope>
</reference>
<dbReference type="STRING" id="2903.R1FDZ7"/>
<evidence type="ECO:0000259" key="4">
    <source>
        <dbReference type="Pfam" id="PF00920"/>
    </source>
</evidence>
<reference evidence="6" key="1">
    <citation type="journal article" date="2013" name="Nature">
        <title>Pan genome of the phytoplankton Emiliania underpins its global distribution.</title>
        <authorList>
            <person name="Read B.A."/>
            <person name="Kegel J."/>
            <person name="Klute M.J."/>
            <person name="Kuo A."/>
            <person name="Lefebvre S.C."/>
            <person name="Maumus F."/>
            <person name="Mayer C."/>
            <person name="Miller J."/>
            <person name="Monier A."/>
            <person name="Salamov A."/>
            <person name="Young J."/>
            <person name="Aguilar M."/>
            <person name="Claverie J.M."/>
            <person name="Frickenhaus S."/>
            <person name="Gonzalez K."/>
            <person name="Herman E.K."/>
            <person name="Lin Y.C."/>
            <person name="Napier J."/>
            <person name="Ogata H."/>
            <person name="Sarno A.F."/>
            <person name="Shmutz J."/>
            <person name="Schroeder D."/>
            <person name="de Vargas C."/>
            <person name="Verret F."/>
            <person name="von Dassow P."/>
            <person name="Valentin K."/>
            <person name="Van de Peer Y."/>
            <person name="Wheeler G."/>
            <person name="Dacks J.B."/>
            <person name="Delwiche C.F."/>
            <person name="Dyhrman S.T."/>
            <person name="Glockner G."/>
            <person name="John U."/>
            <person name="Richards T."/>
            <person name="Worden A.Z."/>
            <person name="Zhang X."/>
            <person name="Grigoriev I.V."/>
            <person name="Allen A.E."/>
            <person name="Bidle K."/>
            <person name="Borodovsky M."/>
            <person name="Bowler C."/>
            <person name="Brownlee C."/>
            <person name="Cock J.M."/>
            <person name="Elias M."/>
            <person name="Gladyshev V.N."/>
            <person name="Groth M."/>
            <person name="Guda C."/>
            <person name="Hadaegh A."/>
            <person name="Iglesias-Rodriguez M.D."/>
            <person name="Jenkins J."/>
            <person name="Jones B.M."/>
            <person name="Lawson T."/>
            <person name="Leese F."/>
            <person name="Lindquist E."/>
            <person name="Lobanov A."/>
            <person name="Lomsadze A."/>
            <person name="Malik S.B."/>
            <person name="Marsh M.E."/>
            <person name="Mackinder L."/>
            <person name="Mock T."/>
            <person name="Mueller-Roeber B."/>
            <person name="Pagarete A."/>
            <person name="Parker M."/>
            <person name="Probert I."/>
            <person name="Quesneville H."/>
            <person name="Raines C."/>
            <person name="Rensing S.A."/>
            <person name="Riano-Pachon D.M."/>
            <person name="Richier S."/>
            <person name="Rokitta S."/>
            <person name="Shiraiwa Y."/>
            <person name="Soanes D.M."/>
            <person name="van der Giezen M."/>
            <person name="Wahlund T.M."/>
            <person name="Williams B."/>
            <person name="Wilson W."/>
            <person name="Wolfe G."/>
            <person name="Wurch L.L."/>
        </authorList>
    </citation>
    <scope>NUCLEOTIDE SEQUENCE</scope>
</reference>
<evidence type="ECO:0000256" key="1">
    <source>
        <dbReference type="ARBA" id="ARBA00006486"/>
    </source>
</evidence>
<dbReference type="GeneID" id="17278992"/>
<dbReference type="PANTHER" id="PTHR21000">
    <property type="entry name" value="DIHYDROXY-ACID DEHYDRATASE DAD"/>
    <property type="match status" value="1"/>
</dbReference>
<dbReference type="InterPro" id="IPR000581">
    <property type="entry name" value="ILV_EDD_N"/>
</dbReference>
<dbReference type="HOGENOM" id="CLU_1672573_0_0_1"/>
<dbReference type="PANTHER" id="PTHR21000:SF5">
    <property type="entry name" value="DIHYDROXY-ACID DEHYDRATASE, MITOCHONDRIAL"/>
    <property type="match status" value="1"/>
</dbReference>
<dbReference type="EnsemblProtists" id="EOD33721">
    <property type="protein sequence ID" value="EOD33721"/>
    <property type="gene ID" value="EMIHUDRAFT_253058"/>
</dbReference>
<dbReference type="Proteomes" id="UP000013827">
    <property type="component" value="Unassembled WGS sequence"/>
</dbReference>
<evidence type="ECO:0000256" key="2">
    <source>
        <dbReference type="ARBA" id="ARBA00023239"/>
    </source>
</evidence>
<dbReference type="GO" id="GO:0004160">
    <property type="term" value="F:dihydroxy-acid dehydratase activity"/>
    <property type="evidence" value="ECO:0007669"/>
    <property type="project" value="TreeGrafter"/>
</dbReference>
<feature type="region of interest" description="Disordered" evidence="3">
    <location>
        <begin position="44"/>
        <end position="76"/>
    </location>
</feature>
<feature type="compositionally biased region" description="Low complexity" evidence="3">
    <location>
        <begin position="54"/>
        <end position="66"/>
    </location>
</feature>
<dbReference type="GO" id="GO:0009082">
    <property type="term" value="P:branched-chain amino acid biosynthetic process"/>
    <property type="evidence" value="ECO:0007669"/>
    <property type="project" value="TreeGrafter"/>
</dbReference>
<name>A0A0D3KD86_EMIH1</name>
<organism evidence="5 6">
    <name type="scientific">Emiliania huxleyi (strain CCMP1516)</name>
    <dbReference type="NCBI Taxonomy" id="280463"/>
    <lineage>
        <taxon>Eukaryota</taxon>
        <taxon>Haptista</taxon>
        <taxon>Haptophyta</taxon>
        <taxon>Prymnesiophyceae</taxon>
        <taxon>Isochrysidales</taxon>
        <taxon>Noelaerhabdaceae</taxon>
        <taxon>Emiliania</taxon>
    </lineage>
</organism>
<dbReference type="eggNOG" id="KOG2448">
    <property type="taxonomic scope" value="Eukaryota"/>
</dbReference>
<keyword evidence="2" id="KW-0456">Lyase</keyword>
<feature type="domain" description="Dihydroxy-acid/6-phosphogluconate dehydratase N-terminal" evidence="4">
    <location>
        <begin position="1"/>
        <end position="39"/>
    </location>
</feature>
<dbReference type="Pfam" id="PF00920">
    <property type="entry name" value="ILVD_EDD_N"/>
    <property type="match status" value="1"/>
</dbReference>
<evidence type="ECO:0000313" key="5">
    <source>
        <dbReference type="EnsemblProtists" id="EOD33721"/>
    </source>
</evidence>
<dbReference type="SUPFAM" id="SSF143975">
    <property type="entry name" value="IlvD/EDD N-terminal domain-like"/>
    <property type="match status" value="1"/>
</dbReference>
<dbReference type="InterPro" id="IPR050165">
    <property type="entry name" value="DHAD_IlvD/Edd"/>
</dbReference>
<sequence length="158" mass="17261">MEDLHHVGGTPGVLKYMFEQGFHLHGDCMTVTGKTMAENLADLPATASSKARRSSGPSRSPSSQRATSLSGNLAPPGFAVGKITSKEGTIFRGPARCFDQWEIRRKSSSERLTPHERAIAIRWIVAFVEPPVTMTSRTEFSKALAVMMSRGMSPPSRR</sequence>
<protein>
    <recommendedName>
        <fullName evidence="4">Dihydroxy-acid/6-phosphogluconate dehydratase N-terminal domain-containing protein</fullName>
    </recommendedName>
</protein>
<accession>A0A0D3KD86</accession>
<dbReference type="InterPro" id="IPR037237">
    <property type="entry name" value="IlvD/EDD_N"/>
</dbReference>
<dbReference type="KEGG" id="ehx:EMIHUDRAFT_253058"/>
<proteinExistence type="inferred from homology"/>
<dbReference type="RefSeq" id="XP_005786150.1">
    <property type="nucleotide sequence ID" value="XM_005786093.1"/>
</dbReference>